<sequence length="154" mass="17389">MEAAPDTVSVNEPQPDWTTGLEGTWKSDWPLTKQHLEADCNLSAEATLGLERLLGKMTVQYDGHRAIYTMPEIRYIKAGKEYILAGWTREEPLHVLGRTSTQLALLTKAVALPVDQDYLTLLTFENADTCWLYLGYSPLVGLHVKEYFCRVVSK</sequence>
<evidence type="ECO:0000313" key="2">
    <source>
        <dbReference type="EMBL" id="QEG17872.1"/>
    </source>
</evidence>
<evidence type="ECO:0008006" key="4">
    <source>
        <dbReference type="Google" id="ProtNLM"/>
    </source>
</evidence>
<evidence type="ECO:0000313" key="3">
    <source>
        <dbReference type="Proteomes" id="UP000322887"/>
    </source>
</evidence>
<keyword evidence="3" id="KW-1185">Reference proteome</keyword>
<dbReference type="EMBL" id="CP042910">
    <property type="protein sequence ID" value="QEG17872.1"/>
    <property type="molecule type" value="Genomic_DNA"/>
</dbReference>
<reference evidence="2 3" key="1">
    <citation type="submission" date="2019-08" db="EMBL/GenBank/DDBJ databases">
        <title>Deep-cultivation of Planctomycetes and their phenomic and genomic characterization uncovers novel biology.</title>
        <authorList>
            <person name="Wiegand S."/>
            <person name="Jogler M."/>
            <person name="Boedeker C."/>
            <person name="Pinto D."/>
            <person name="Vollmers J."/>
            <person name="Rivas-Marin E."/>
            <person name="Kohn T."/>
            <person name="Peeters S.H."/>
            <person name="Heuer A."/>
            <person name="Rast P."/>
            <person name="Oberbeckmann S."/>
            <person name="Bunk B."/>
            <person name="Jeske O."/>
            <person name="Meyerdierks A."/>
            <person name="Storesund J.E."/>
            <person name="Kallscheuer N."/>
            <person name="Luecker S."/>
            <person name="Lage O.M."/>
            <person name="Pohl T."/>
            <person name="Merkel B.J."/>
            <person name="Hornburger P."/>
            <person name="Mueller R.-W."/>
            <person name="Bruemmer F."/>
            <person name="Labrenz M."/>
            <person name="Spormann A.M."/>
            <person name="Op den Camp H."/>
            <person name="Overmann J."/>
            <person name="Amann R."/>
            <person name="Jetten M.S.M."/>
            <person name="Mascher T."/>
            <person name="Medema M.H."/>
            <person name="Devos D.P."/>
            <person name="Kaster A.-K."/>
            <person name="Ovreas L."/>
            <person name="Rohde M."/>
            <person name="Galperin M.Y."/>
            <person name="Jogler C."/>
        </authorList>
    </citation>
    <scope>NUCLEOTIDE SEQUENCE [LARGE SCALE GENOMIC DNA]</scope>
    <source>
        <strain evidence="2 3">DSM 8797</strain>
    </source>
</reference>
<name>A0ABX5YQN2_9PLAN</name>
<evidence type="ECO:0000256" key="1">
    <source>
        <dbReference type="SAM" id="MobiDB-lite"/>
    </source>
</evidence>
<gene>
    <name evidence="2" type="ORF">GmarT_37560</name>
</gene>
<accession>A0ABX5YQN2</accession>
<organism evidence="2 3">
    <name type="scientific">Gimesia maris</name>
    <dbReference type="NCBI Taxonomy" id="122"/>
    <lineage>
        <taxon>Bacteria</taxon>
        <taxon>Pseudomonadati</taxon>
        <taxon>Planctomycetota</taxon>
        <taxon>Planctomycetia</taxon>
        <taxon>Planctomycetales</taxon>
        <taxon>Planctomycetaceae</taxon>
        <taxon>Gimesia</taxon>
    </lineage>
</organism>
<feature type="region of interest" description="Disordered" evidence="1">
    <location>
        <begin position="1"/>
        <end position="21"/>
    </location>
</feature>
<protein>
    <recommendedName>
        <fullName evidence="4">DUF1579 domain-containing protein</fullName>
    </recommendedName>
</protein>
<dbReference type="Proteomes" id="UP000322887">
    <property type="component" value="Chromosome"/>
</dbReference>
<proteinExistence type="predicted"/>